<dbReference type="Proteomes" id="UP000038830">
    <property type="component" value="Unassembled WGS sequence"/>
</dbReference>
<dbReference type="SMART" id="SM00838">
    <property type="entry name" value="EFG_C"/>
    <property type="match status" value="1"/>
</dbReference>
<proteinExistence type="predicted"/>
<feature type="domain" description="Tr-type G" evidence="9">
    <location>
        <begin position="120"/>
        <end position="338"/>
    </location>
</feature>
<dbReference type="CDD" id="cd04167">
    <property type="entry name" value="Snu114p"/>
    <property type="match status" value="1"/>
</dbReference>
<dbReference type="InterPro" id="IPR035647">
    <property type="entry name" value="EFG_III/V"/>
</dbReference>
<dbReference type="SUPFAM" id="SSF52540">
    <property type="entry name" value="P-loop containing nucleoside triphosphate hydrolases"/>
    <property type="match status" value="1"/>
</dbReference>
<feature type="region of interest" description="Disordered" evidence="8">
    <location>
        <begin position="1"/>
        <end position="44"/>
    </location>
</feature>
<keyword evidence="5" id="KW-0508">mRNA splicing</keyword>
<dbReference type="Pfam" id="PF00009">
    <property type="entry name" value="GTP_EFTU"/>
    <property type="match status" value="1"/>
</dbReference>
<dbReference type="Pfam" id="PF16004">
    <property type="entry name" value="EFTUD2"/>
    <property type="match status" value="1"/>
</dbReference>
<dbReference type="FunFam" id="3.40.50.300:FF:000646">
    <property type="entry name" value="U5 small nuclear ribonucleoprotein component"/>
    <property type="match status" value="1"/>
</dbReference>
<comment type="function">
    <text evidence="7">Component of the U5 snRNP complex required for pre-mRNA splicing. Binds GTP.</text>
</comment>
<dbReference type="InterPro" id="IPR031950">
    <property type="entry name" value="EFTUD2_N"/>
</dbReference>
<feature type="compositionally biased region" description="Acidic residues" evidence="8">
    <location>
        <begin position="29"/>
        <end position="41"/>
    </location>
</feature>
<evidence type="ECO:0000256" key="3">
    <source>
        <dbReference type="ARBA" id="ARBA00022741"/>
    </source>
</evidence>
<dbReference type="EMBL" id="CDQK01000005">
    <property type="protein sequence ID" value="CEP24129.1"/>
    <property type="molecule type" value="Genomic_DNA"/>
</dbReference>
<dbReference type="GO" id="GO:0003924">
    <property type="term" value="F:GTPase activity"/>
    <property type="evidence" value="ECO:0007669"/>
    <property type="project" value="InterPro"/>
</dbReference>
<dbReference type="AlphaFoldDB" id="A0A0H5CHS9"/>
<dbReference type="PROSITE" id="PS51722">
    <property type="entry name" value="G_TR_2"/>
    <property type="match status" value="1"/>
</dbReference>
<dbReference type="GO" id="GO:0005829">
    <property type="term" value="C:cytosol"/>
    <property type="evidence" value="ECO:0007669"/>
    <property type="project" value="TreeGrafter"/>
</dbReference>
<protein>
    <recommendedName>
        <fullName evidence="9">Tr-type G domain-containing protein</fullName>
    </recommendedName>
</protein>
<dbReference type="GO" id="GO:0000398">
    <property type="term" value="P:mRNA splicing, via spliceosome"/>
    <property type="evidence" value="ECO:0007669"/>
    <property type="project" value="TreeGrafter"/>
</dbReference>
<dbReference type="GO" id="GO:0005682">
    <property type="term" value="C:U5 snRNP"/>
    <property type="evidence" value="ECO:0007669"/>
    <property type="project" value="UniProtKB-ARBA"/>
</dbReference>
<dbReference type="Gene3D" id="3.30.70.870">
    <property type="entry name" value="Elongation Factor G (Translational Gtpase), domain 3"/>
    <property type="match status" value="1"/>
</dbReference>
<dbReference type="GO" id="GO:0071007">
    <property type="term" value="C:U2-type catalytic step 2 spliceosome"/>
    <property type="evidence" value="ECO:0007669"/>
    <property type="project" value="TreeGrafter"/>
</dbReference>
<dbReference type="InterPro" id="IPR044121">
    <property type="entry name" value="Snu114_GTP-bd"/>
</dbReference>
<dbReference type="InterPro" id="IPR014721">
    <property type="entry name" value="Ribsml_uS5_D2-typ_fold_subgr"/>
</dbReference>
<dbReference type="InterPro" id="IPR005517">
    <property type="entry name" value="Transl_elong_EFG/EF2_IV"/>
</dbReference>
<dbReference type="InterPro" id="IPR009000">
    <property type="entry name" value="Transl_B-barrel_sf"/>
</dbReference>
<keyword evidence="4" id="KW-0342">GTP-binding</keyword>
<dbReference type="SUPFAM" id="SSF50447">
    <property type="entry name" value="Translation proteins"/>
    <property type="match status" value="1"/>
</dbReference>
<evidence type="ECO:0000256" key="6">
    <source>
        <dbReference type="ARBA" id="ARBA00023242"/>
    </source>
</evidence>
<evidence type="ECO:0000256" key="5">
    <source>
        <dbReference type="ARBA" id="ARBA00023187"/>
    </source>
</evidence>
<dbReference type="SMART" id="SM00889">
    <property type="entry name" value="EFG_IV"/>
    <property type="match status" value="1"/>
</dbReference>
<reference evidence="11" key="1">
    <citation type="journal article" date="2015" name="J. Biotechnol.">
        <title>The structure of the Cyberlindnera jadinii genome and its relation to Candida utilis analyzed by the occurrence of single nucleotide polymorphisms.</title>
        <authorList>
            <person name="Rupp O."/>
            <person name="Brinkrolf K."/>
            <person name="Buerth C."/>
            <person name="Kunigo M."/>
            <person name="Schneider J."/>
            <person name="Jaenicke S."/>
            <person name="Goesmann A."/>
            <person name="Puehler A."/>
            <person name="Jaeger K.-E."/>
            <person name="Ernst J.F."/>
        </authorList>
    </citation>
    <scope>NUCLEOTIDE SEQUENCE [LARGE SCALE GENOMIC DNA]</scope>
    <source>
        <strain evidence="11">ATCC 18201 / CBS 1600 / BCRC 20928 / JCM 3617 / NBRC 0987 / NRRL Y-1542</strain>
    </source>
</reference>
<dbReference type="PANTHER" id="PTHR42908">
    <property type="entry name" value="TRANSLATION ELONGATION FACTOR-RELATED"/>
    <property type="match status" value="1"/>
</dbReference>
<accession>A0A0H5CHS9</accession>
<name>A0A0H5CHS9_CYBJN</name>
<dbReference type="InterPro" id="IPR027417">
    <property type="entry name" value="P-loop_NTPase"/>
</dbReference>
<dbReference type="InterPro" id="IPR000795">
    <property type="entry name" value="T_Tr_GTP-bd_dom"/>
</dbReference>
<dbReference type="SUPFAM" id="SSF54980">
    <property type="entry name" value="EF-G C-terminal domain-like"/>
    <property type="match status" value="2"/>
</dbReference>
<organism evidence="10 11">
    <name type="scientific">Cyberlindnera jadinii (strain ATCC 18201 / CBS 1600 / BCRC 20928 / JCM 3617 / NBRC 0987 / NRRL Y-1542)</name>
    <name type="common">Torula yeast</name>
    <name type="synonym">Candida utilis</name>
    <dbReference type="NCBI Taxonomy" id="983966"/>
    <lineage>
        <taxon>Eukaryota</taxon>
        <taxon>Fungi</taxon>
        <taxon>Dikarya</taxon>
        <taxon>Ascomycota</taxon>
        <taxon>Saccharomycotina</taxon>
        <taxon>Saccharomycetes</taxon>
        <taxon>Phaffomycetales</taxon>
        <taxon>Phaffomycetaceae</taxon>
        <taxon>Cyberlindnera</taxon>
    </lineage>
</organism>
<evidence type="ECO:0000256" key="7">
    <source>
        <dbReference type="ARBA" id="ARBA00055641"/>
    </source>
</evidence>
<dbReference type="CDD" id="cd01683">
    <property type="entry name" value="EF2_IV_snRNP"/>
    <property type="match status" value="1"/>
</dbReference>
<dbReference type="PANTHER" id="PTHR42908:SF6">
    <property type="entry name" value="116 KDA U5 SMALL NUCLEAR RIBONUCLEOPROTEIN COMPONENT"/>
    <property type="match status" value="1"/>
</dbReference>
<dbReference type="FunFam" id="3.30.70.870:FF:000002">
    <property type="entry name" value="Translation elongation factor 2"/>
    <property type="match status" value="1"/>
</dbReference>
<dbReference type="FunFam" id="3.30.230.10:FF:000009">
    <property type="entry name" value="116 kDa U5 small nuclear ribonucleoprotein component"/>
    <property type="match status" value="1"/>
</dbReference>
<dbReference type="InterPro" id="IPR020568">
    <property type="entry name" value="Ribosomal_Su5_D2-typ_SF"/>
</dbReference>
<dbReference type="Gene3D" id="2.40.30.10">
    <property type="entry name" value="Translation factors"/>
    <property type="match status" value="1"/>
</dbReference>
<dbReference type="PRINTS" id="PR00315">
    <property type="entry name" value="ELONGATNFCT"/>
</dbReference>
<dbReference type="GO" id="GO:0046540">
    <property type="term" value="C:U4/U6 x U5 tri-snRNP complex"/>
    <property type="evidence" value="ECO:0007669"/>
    <property type="project" value="TreeGrafter"/>
</dbReference>
<dbReference type="GO" id="GO:0030623">
    <property type="term" value="F:U5 snRNA binding"/>
    <property type="evidence" value="ECO:0007669"/>
    <property type="project" value="TreeGrafter"/>
</dbReference>
<dbReference type="Gene3D" id="3.40.50.300">
    <property type="entry name" value="P-loop containing nucleotide triphosphate hydrolases"/>
    <property type="match status" value="1"/>
</dbReference>
<dbReference type="Gene3D" id="3.30.230.10">
    <property type="match status" value="1"/>
</dbReference>
<evidence type="ECO:0000256" key="2">
    <source>
        <dbReference type="ARBA" id="ARBA00022664"/>
    </source>
</evidence>
<dbReference type="Gene3D" id="3.90.1430.10">
    <property type="entry name" value="Yeast translation eEF2 (G' domain)"/>
    <property type="match status" value="1"/>
</dbReference>
<comment type="subcellular location">
    <subcellularLocation>
        <location evidence="1">Nucleus</location>
    </subcellularLocation>
</comment>
<evidence type="ECO:0000259" key="9">
    <source>
        <dbReference type="PROSITE" id="PS51722"/>
    </source>
</evidence>
<evidence type="ECO:0000256" key="1">
    <source>
        <dbReference type="ARBA" id="ARBA00004123"/>
    </source>
</evidence>
<evidence type="ECO:0000256" key="8">
    <source>
        <dbReference type="SAM" id="MobiDB-lite"/>
    </source>
</evidence>
<gene>
    <name evidence="10" type="ORF">BN1211_4864</name>
</gene>
<dbReference type="InterPro" id="IPR000640">
    <property type="entry name" value="EFG_V-like"/>
</dbReference>
<dbReference type="GO" id="GO:0000974">
    <property type="term" value="C:Prp19 complex"/>
    <property type="evidence" value="ECO:0007669"/>
    <property type="project" value="UniProtKB-ARBA"/>
</dbReference>
<evidence type="ECO:0000313" key="11">
    <source>
        <dbReference type="Proteomes" id="UP000038830"/>
    </source>
</evidence>
<keyword evidence="6" id="KW-0539">Nucleus</keyword>
<evidence type="ECO:0000256" key="4">
    <source>
        <dbReference type="ARBA" id="ARBA00023134"/>
    </source>
</evidence>
<dbReference type="Gene3D" id="3.30.70.240">
    <property type="match status" value="1"/>
</dbReference>
<sequence>MAKDTEYDEFGNLIGDPLDSDAESSGSEFEFEGEGEGEAQDEPMTGNELVVLQEDKQLYPSMVQTFGDQVETVIQLADAQSINEPLVKPQTAKVDRVEEKSLPKTSYSKEYMASLLGVPSRVRNVSIVGGLNSGKTSLLDMFILQTHQLKISKKSQSFKKLRYTDNTKLEIERGVTIKSSPMTLLLPNLRGNSFVINFIDTPGHVDFADEMSISQRLTEISLVVVDVVEGITITTQRAIDNSLLHNIQMVFVINKLDRLILELKLPPLDAFHKIRNVIDQLNTYIHGSPLYDNYKHKLTVSPDSNNVVFASSDLNFCFNLRSFAQLYSNRLGVHIDLDSFAKRLWGDVYYNKDTNRFTKNGETRSFIYFILEPIYKIVTQILTRPPEELPNIMHKAFKISISKELSKADPQVLLKETFKLIFGDSSCLVDVLETQSPPNEHLKTGLFTGSDELKQEISSGSSDGELVAHISKMVETNLALARVFSGTLRIGDKIKILGESFNEDDEDAETIVVKQLYLPGGRYKIPLKAAPAGSIVLLGGVSIISKSGTIFSESASQPLAIFKPVDYLNQSVFKLFIEPHVPTELPKLLDGLRKINKSYCGAEIKVEESGEHVIFGSGELYMDSLMFDLRNIADINIKVSDPITKFAETVVDQSFTKVPIKSQNGANTITIICEPLETELACDLDAGKLSIDSQLKKSLRTRYGWDSLAARSLWSFGPDELGPNALLDDTLPDEVDKDLLSNMKDAIVQGFQWALREGPLADEPVRNCKFKIIEASFASDPSLRKNGQIIPMVRRAVYSAILTSTPKLMEPFYSFEILATERSIRILEQIVDRRRGAVLKDSPIGGTQLYKITGFVPVIDSIGLETDIRVATQGEAMVSLYFDKWQVVPGDPLDKDIFIPKLKPAAPHALARDFVVKTRKRKGLTGEPSLAKYIDKDLVDQLKDLGLLSS</sequence>
<dbReference type="Pfam" id="PF00679">
    <property type="entry name" value="EFG_C"/>
    <property type="match status" value="1"/>
</dbReference>
<dbReference type="GO" id="GO:0005525">
    <property type="term" value="F:GTP binding"/>
    <property type="evidence" value="ECO:0007669"/>
    <property type="project" value="UniProtKB-KW"/>
</dbReference>
<keyword evidence="2" id="KW-0507">mRNA processing</keyword>
<dbReference type="SUPFAM" id="SSF54211">
    <property type="entry name" value="Ribosomal protein S5 domain 2-like"/>
    <property type="match status" value="1"/>
</dbReference>
<keyword evidence="3" id="KW-0547">Nucleotide-binding</keyword>
<dbReference type="Pfam" id="PF03764">
    <property type="entry name" value="EFG_IV"/>
    <property type="match status" value="1"/>
</dbReference>
<evidence type="ECO:0000313" key="10">
    <source>
        <dbReference type="EMBL" id="CEP24129.1"/>
    </source>
</evidence>